<dbReference type="OrthoDB" id="5278907at2759"/>
<sequence>MFTTTSRRLIQATARLSANGRPPLTIHNNPYKTRKVWPPNFAELSPQQQLRFEKKYKRRLYLAHHSERWDKGVRLLQFVMITGSSHKFPRRAPPPLPHPKLSRSDQATGAVVYALFFAEFEWWGKTYKPYEEIVQKTARLFGILGEEKRYERRLDAGPINPKKQENSDSK</sequence>
<comment type="caution">
    <text evidence="1">The sequence shown here is derived from an EMBL/GenBank/DDBJ whole genome shotgun (WGS) entry which is preliminary data.</text>
</comment>
<reference evidence="1" key="1">
    <citation type="submission" date="2020-03" db="EMBL/GenBank/DDBJ databases">
        <title>Site-based positive gene gene selection in Geosmithia morbida across the United States reveals a broad range of putative effectors and factors for local host and environmental adapation.</title>
        <authorList>
            <person name="Onufrak A."/>
            <person name="Murdoch R.W."/>
            <person name="Gazis R."/>
            <person name="Huff M."/>
            <person name="Staton M."/>
            <person name="Klingeman W."/>
            <person name="Hadziabdic D."/>
        </authorList>
    </citation>
    <scope>NUCLEOTIDE SEQUENCE</scope>
    <source>
        <strain evidence="1">1262</strain>
    </source>
</reference>
<organism evidence="1 2">
    <name type="scientific">Geosmithia morbida</name>
    <dbReference type="NCBI Taxonomy" id="1094350"/>
    <lineage>
        <taxon>Eukaryota</taxon>
        <taxon>Fungi</taxon>
        <taxon>Dikarya</taxon>
        <taxon>Ascomycota</taxon>
        <taxon>Pezizomycotina</taxon>
        <taxon>Sordariomycetes</taxon>
        <taxon>Hypocreomycetidae</taxon>
        <taxon>Hypocreales</taxon>
        <taxon>Bionectriaceae</taxon>
        <taxon>Geosmithia</taxon>
    </lineage>
</organism>
<evidence type="ECO:0000313" key="2">
    <source>
        <dbReference type="Proteomes" id="UP000749293"/>
    </source>
</evidence>
<keyword evidence="2" id="KW-1185">Reference proteome</keyword>
<dbReference type="AlphaFoldDB" id="A0A9P4Z2P5"/>
<dbReference type="Proteomes" id="UP000749293">
    <property type="component" value="Unassembled WGS sequence"/>
</dbReference>
<dbReference type="RefSeq" id="XP_035324976.1">
    <property type="nucleotide sequence ID" value="XM_035462046.1"/>
</dbReference>
<dbReference type="EMBL" id="JAANYQ010000001">
    <property type="protein sequence ID" value="KAF4126324.1"/>
    <property type="molecule type" value="Genomic_DNA"/>
</dbReference>
<gene>
    <name evidence="1" type="ORF">GMORB2_0060</name>
</gene>
<name>A0A9P4Z2P5_9HYPO</name>
<protein>
    <submittedName>
        <fullName evidence="1">Uncharacterized protein</fullName>
    </submittedName>
</protein>
<accession>A0A9P4Z2P5</accession>
<evidence type="ECO:0000313" key="1">
    <source>
        <dbReference type="EMBL" id="KAF4126324.1"/>
    </source>
</evidence>
<dbReference type="GeneID" id="55966290"/>
<proteinExistence type="predicted"/>